<keyword evidence="1" id="KW-1133">Transmembrane helix</keyword>
<keyword evidence="1" id="KW-0472">Membrane</keyword>
<feature type="transmembrane region" description="Helical" evidence="1">
    <location>
        <begin position="299"/>
        <end position="318"/>
    </location>
</feature>
<keyword evidence="1" id="KW-0812">Transmembrane</keyword>
<evidence type="ECO:0000256" key="1">
    <source>
        <dbReference type="SAM" id="Phobius"/>
    </source>
</evidence>
<feature type="transmembrane region" description="Helical" evidence="1">
    <location>
        <begin position="217"/>
        <end position="237"/>
    </location>
</feature>
<protein>
    <submittedName>
        <fullName evidence="2">Membrane protein</fullName>
    </submittedName>
</protein>
<feature type="transmembrane region" description="Helical" evidence="1">
    <location>
        <begin position="414"/>
        <end position="433"/>
    </location>
</feature>
<proteinExistence type="predicted"/>
<feature type="transmembrane region" description="Helical" evidence="1">
    <location>
        <begin position="363"/>
        <end position="383"/>
    </location>
</feature>
<dbReference type="Proteomes" id="UP000502345">
    <property type="component" value="Chromosome"/>
</dbReference>
<feature type="transmembrane region" description="Helical" evidence="1">
    <location>
        <begin position="158"/>
        <end position="178"/>
    </location>
</feature>
<dbReference type="EMBL" id="CP050124">
    <property type="protein sequence ID" value="QIP38899.1"/>
    <property type="molecule type" value="Genomic_DNA"/>
</dbReference>
<feature type="transmembrane region" description="Helical" evidence="1">
    <location>
        <begin position="41"/>
        <end position="62"/>
    </location>
</feature>
<reference evidence="2 3" key="1">
    <citation type="submission" date="2020-03" db="EMBL/GenBank/DDBJ databases">
        <title>Screen low temperature-resistant strains for efficient degradation of petroleum hydrocarbons under the low temperature.</title>
        <authorList>
            <person name="Wang Y."/>
            <person name="Chen J."/>
        </authorList>
    </citation>
    <scope>NUCLEOTIDE SEQUENCE [LARGE SCALE GENOMIC DNA]</scope>
    <source>
        <strain evidence="2 3">KB1</strain>
    </source>
</reference>
<gene>
    <name evidence="2" type="ORF">G9444_1655</name>
</gene>
<dbReference type="AlphaFoldDB" id="A0A6G9CPV3"/>
<sequence>MPIARRTLLVALSGVTAFVVTVVALAPFVNSQSTSISTGDRFWSISTIGAGVLAVVAVGTAAMMARCRLRTAAMTVFGGLLLELPGLYDHNFEALSPVGAGVAVGAVTVAAAPRVRAASVAGTIVAVHVSDSLLDEDAIPRRYADYIADNTNQFQPPVLGATLLALALAAACVAAFWFHDFDKDHPKERMAVRPVTIAAVLTLFGVAANWWFEITTVTAAVPLLLVALVITVICARVLGDGGRILLMCTAAVATLAAVSANRPATEAMEWSKTPASTAVVIGVVIVAAAAIGAIAPSRVVGYGLLLAVTVAGIVSYATSPSPKIGDVLTISDLLVAFTSAVVTYAIASAMYREPPRTGASRALVGLGVIFGPTALALLVYPQFDYGWTAYTPLDENKPFNGITTVGPFEISTDILILDAVALIIVAVCAYASLRLGRVNRSGPPPISRSDPSTPGDGTL</sequence>
<accession>A0A6G9CPV3</accession>
<name>A0A6G9CPV3_RHOER</name>
<feature type="transmembrane region" description="Helical" evidence="1">
    <location>
        <begin position="330"/>
        <end position="351"/>
    </location>
</feature>
<feature type="transmembrane region" description="Helical" evidence="1">
    <location>
        <begin position="190"/>
        <end position="211"/>
    </location>
</feature>
<feature type="transmembrane region" description="Helical" evidence="1">
    <location>
        <begin position="273"/>
        <end position="292"/>
    </location>
</feature>
<organism evidence="2 3">
    <name type="scientific">Rhodococcus erythropolis</name>
    <name type="common">Arthrobacter picolinophilus</name>
    <dbReference type="NCBI Taxonomy" id="1833"/>
    <lineage>
        <taxon>Bacteria</taxon>
        <taxon>Bacillati</taxon>
        <taxon>Actinomycetota</taxon>
        <taxon>Actinomycetes</taxon>
        <taxon>Mycobacteriales</taxon>
        <taxon>Nocardiaceae</taxon>
        <taxon>Rhodococcus</taxon>
        <taxon>Rhodococcus erythropolis group</taxon>
    </lineage>
</organism>
<dbReference type="RefSeq" id="WP_225320317.1">
    <property type="nucleotide sequence ID" value="NZ_AP018733.1"/>
</dbReference>
<evidence type="ECO:0000313" key="3">
    <source>
        <dbReference type="Proteomes" id="UP000502345"/>
    </source>
</evidence>
<evidence type="ECO:0000313" key="2">
    <source>
        <dbReference type="EMBL" id="QIP38899.1"/>
    </source>
</evidence>